<sequence length="234" mass="25543">MEQNSPQVDDFSISVFSLPPYPNSQPEVRVSDRNKASATLLFSGLFLGLVGITFTVMGWIKHEESQGIGWTKMIGPVLLLVGITFILICFCKFKAPPCKLCKKSNDTTVDPEQLSSGQSFVFTGINQPITFHGATVVQYIPPPYTVHDDIARSPNASSVLSGAGIMNGIDLPILPPQYSTIYPQENPAFVDDEDSSQSPDHASRSPAPGHEHIPVAQRHSGPPPLYEDLYPHLK</sequence>
<feature type="transmembrane region" description="Helical" evidence="2">
    <location>
        <begin position="39"/>
        <end position="61"/>
    </location>
</feature>
<reference evidence="3" key="1">
    <citation type="thesis" date="2020" institute="ProQuest LLC" country="789 East Eisenhower Parkway, Ann Arbor, MI, USA">
        <title>Comparative Genomics and Chromosome Evolution.</title>
        <authorList>
            <person name="Mudd A.B."/>
        </authorList>
    </citation>
    <scope>NUCLEOTIDE SEQUENCE</scope>
    <source>
        <strain evidence="3">237g6f4</strain>
        <tissue evidence="3">Blood</tissue>
    </source>
</reference>
<feature type="transmembrane region" description="Helical" evidence="2">
    <location>
        <begin position="73"/>
        <end position="93"/>
    </location>
</feature>
<evidence type="ECO:0000313" key="3">
    <source>
        <dbReference type="EMBL" id="KAG8598538.1"/>
    </source>
</evidence>
<dbReference type="AlphaFoldDB" id="A0AAV7DR20"/>
<name>A0AAV7DR20_ENGPU</name>
<gene>
    <name evidence="3" type="ORF">GDO81_002646</name>
</gene>
<accession>A0AAV7DR20</accession>
<comment type="caution">
    <text evidence="3">The sequence shown here is derived from an EMBL/GenBank/DDBJ whole genome shotgun (WGS) entry which is preliminary data.</text>
</comment>
<evidence type="ECO:0000313" key="4">
    <source>
        <dbReference type="Proteomes" id="UP000824782"/>
    </source>
</evidence>
<dbReference type="InterPro" id="IPR027835">
    <property type="entry name" value="TMEM174"/>
</dbReference>
<protein>
    <recommendedName>
        <fullName evidence="5">Transmembrane protein 174</fullName>
    </recommendedName>
</protein>
<evidence type="ECO:0000256" key="2">
    <source>
        <dbReference type="SAM" id="Phobius"/>
    </source>
</evidence>
<dbReference type="Pfam" id="PF15029">
    <property type="entry name" value="TMEM174"/>
    <property type="match status" value="1"/>
</dbReference>
<keyword evidence="4" id="KW-1185">Reference proteome</keyword>
<evidence type="ECO:0008006" key="5">
    <source>
        <dbReference type="Google" id="ProtNLM"/>
    </source>
</evidence>
<keyword evidence="2" id="KW-0472">Membrane</keyword>
<dbReference type="Proteomes" id="UP000824782">
    <property type="component" value="Unassembled WGS sequence"/>
</dbReference>
<keyword evidence="2" id="KW-1133">Transmembrane helix</keyword>
<organism evidence="3 4">
    <name type="scientific">Engystomops pustulosus</name>
    <name type="common">Tungara frog</name>
    <name type="synonym">Physalaemus pustulosus</name>
    <dbReference type="NCBI Taxonomy" id="76066"/>
    <lineage>
        <taxon>Eukaryota</taxon>
        <taxon>Metazoa</taxon>
        <taxon>Chordata</taxon>
        <taxon>Craniata</taxon>
        <taxon>Vertebrata</taxon>
        <taxon>Euteleostomi</taxon>
        <taxon>Amphibia</taxon>
        <taxon>Batrachia</taxon>
        <taxon>Anura</taxon>
        <taxon>Neobatrachia</taxon>
        <taxon>Hyloidea</taxon>
        <taxon>Leptodactylidae</taxon>
        <taxon>Leiuperinae</taxon>
        <taxon>Engystomops</taxon>
    </lineage>
</organism>
<evidence type="ECO:0000256" key="1">
    <source>
        <dbReference type="SAM" id="MobiDB-lite"/>
    </source>
</evidence>
<dbReference type="EMBL" id="WNYA01000001">
    <property type="protein sequence ID" value="KAG8598538.1"/>
    <property type="molecule type" value="Genomic_DNA"/>
</dbReference>
<keyword evidence="2" id="KW-0812">Transmembrane</keyword>
<feature type="region of interest" description="Disordered" evidence="1">
    <location>
        <begin position="187"/>
        <end position="234"/>
    </location>
</feature>
<proteinExistence type="predicted"/>
<dbReference type="PANTHER" id="PTHR31020">
    <property type="entry name" value="TRANSMEMBRANE PROTEIN 174"/>
    <property type="match status" value="1"/>
</dbReference>
<dbReference type="PANTHER" id="PTHR31020:SF1">
    <property type="entry name" value="TRANSMEMBRANE PROTEIN 174"/>
    <property type="match status" value="1"/>
</dbReference>